<evidence type="ECO:0000256" key="3">
    <source>
        <dbReference type="ARBA" id="ARBA00022741"/>
    </source>
</evidence>
<dbReference type="GO" id="GO:0005737">
    <property type="term" value="C:cytoplasm"/>
    <property type="evidence" value="ECO:0007669"/>
    <property type="project" value="TreeGrafter"/>
</dbReference>
<dbReference type="Proteomes" id="UP000231480">
    <property type="component" value="Unassembled WGS sequence"/>
</dbReference>
<feature type="domain" description="TGS" evidence="6">
    <location>
        <begin position="27"/>
        <end position="111"/>
    </location>
</feature>
<proteinExistence type="predicted"/>
<dbReference type="PANTHER" id="PTHR23305:SF18">
    <property type="entry name" value="OBG-TYPE G DOMAIN-CONTAINING PROTEIN"/>
    <property type="match status" value="1"/>
</dbReference>
<sequence length="111" mass="12735">MTLVKDFLKLSQQDIDEIINNCYNLLSLITFYTIKGNKEIRAFAIRKETNIIEAAAKLHSDFAEKFIRAEVVNANELIKAGSWQKARAQGKIKTEGKKYLVQNNDVIEFKI</sequence>
<dbReference type="EMBL" id="PCRH01000041">
    <property type="protein sequence ID" value="PIP17081.1"/>
    <property type="molecule type" value="Genomic_DNA"/>
</dbReference>
<evidence type="ECO:0000313" key="8">
    <source>
        <dbReference type="Proteomes" id="UP000231480"/>
    </source>
</evidence>
<dbReference type="AlphaFoldDB" id="A0A2G9YEX4"/>
<evidence type="ECO:0000256" key="2">
    <source>
        <dbReference type="ARBA" id="ARBA00022723"/>
    </source>
</evidence>
<evidence type="ECO:0000313" key="7">
    <source>
        <dbReference type="EMBL" id="PIP17081.1"/>
    </source>
</evidence>
<dbReference type="GO" id="GO:0046872">
    <property type="term" value="F:metal ion binding"/>
    <property type="evidence" value="ECO:0007669"/>
    <property type="project" value="UniProtKB-KW"/>
</dbReference>
<dbReference type="Gene3D" id="3.10.20.30">
    <property type="match status" value="1"/>
</dbReference>
<organism evidence="7 8">
    <name type="scientific">Candidatus Portnoybacteria bacterium CG23_combo_of_CG06-09_8_20_14_all_37_13</name>
    <dbReference type="NCBI Taxonomy" id="1974819"/>
    <lineage>
        <taxon>Bacteria</taxon>
        <taxon>Candidatus Portnoyibacteriota</taxon>
    </lineage>
</organism>
<keyword evidence="2" id="KW-0479">Metal-binding</keyword>
<keyword evidence="4" id="KW-0067">ATP-binding</keyword>
<accession>A0A2G9YEX4</accession>
<protein>
    <recommendedName>
        <fullName evidence="6">TGS domain-containing protein</fullName>
    </recommendedName>
</protein>
<reference evidence="7 8" key="1">
    <citation type="submission" date="2017-09" db="EMBL/GenBank/DDBJ databases">
        <title>Depth-based differentiation of microbial function through sediment-hosted aquifers and enrichment of novel symbionts in the deep terrestrial subsurface.</title>
        <authorList>
            <person name="Probst A.J."/>
            <person name="Ladd B."/>
            <person name="Jarett J.K."/>
            <person name="Geller-Mcgrath D.E."/>
            <person name="Sieber C.M."/>
            <person name="Emerson J.B."/>
            <person name="Anantharaman K."/>
            <person name="Thomas B.C."/>
            <person name="Malmstrom R."/>
            <person name="Stieglmeier M."/>
            <person name="Klingl A."/>
            <person name="Woyke T."/>
            <person name="Ryan C.M."/>
            <person name="Banfield J.F."/>
        </authorList>
    </citation>
    <scope>NUCLEOTIDE SEQUENCE [LARGE SCALE GENOMIC DNA]</scope>
    <source>
        <strain evidence="7">CG23_combo_of_CG06-09_8_20_14_all_37_13</strain>
    </source>
</reference>
<evidence type="ECO:0000256" key="4">
    <source>
        <dbReference type="ARBA" id="ARBA00022840"/>
    </source>
</evidence>
<dbReference type="InterPro" id="IPR012676">
    <property type="entry name" value="TGS-like"/>
</dbReference>
<comment type="caution">
    <text evidence="7">The sequence shown here is derived from an EMBL/GenBank/DDBJ whole genome shotgun (WGS) entry which is preliminary data.</text>
</comment>
<evidence type="ECO:0000259" key="6">
    <source>
        <dbReference type="PROSITE" id="PS51880"/>
    </source>
</evidence>
<name>A0A2G9YEX4_9BACT</name>
<gene>
    <name evidence="7" type="ORF">COX44_01830</name>
</gene>
<dbReference type="PANTHER" id="PTHR23305">
    <property type="entry name" value="OBG GTPASE FAMILY"/>
    <property type="match status" value="1"/>
</dbReference>
<dbReference type="Pfam" id="PF06071">
    <property type="entry name" value="YchF-GTPase_C"/>
    <property type="match status" value="1"/>
</dbReference>
<dbReference type="SUPFAM" id="SSF81271">
    <property type="entry name" value="TGS-like"/>
    <property type="match status" value="1"/>
</dbReference>
<keyword evidence="3" id="KW-0547">Nucleotide-binding</keyword>
<dbReference type="PROSITE" id="PS51880">
    <property type="entry name" value="TGS"/>
    <property type="match status" value="1"/>
</dbReference>
<dbReference type="InterPro" id="IPR013029">
    <property type="entry name" value="YchF_C"/>
</dbReference>
<evidence type="ECO:0000256" key="5">
    <source>
        <dbReference type="ARBA" id="ARBA00022842"/>
    </source>
</evidence>
<dbReference type="InterPro" id="IPR012675">
    <property type="entry name" value="Beta-grasp_dom_sf"/>
</dbReference>
<keyword evidence="5" id="KW-0460">Magnesium</keyword>
<dbReference type="GO" id="GO:0016887">
    <property type="term" value="F:ATP hydrolysis activity"/>
    <property type="evidence" value="ECO:0007669"/>
    <property type="project" value="TreeGrafter"/>
</dbReference>
<dbReference type="GO" id="GO:0005524">
    <property type="term" value="F:ATP binding"/>
    <property type="evidence" value="ECO:0007669"/>
    <property type="project" value="UniProtKB-KW"/>
</dbReference>
<comment type="cofactor">
    <cofactor evidence="1">
        <name>Mg(2+)</name>
        <dbReference type="ChEBI" id="CHEBI:18420"/>
    </cofactor>
</comment>
<dbReference type="InterPro" id="IPR004095">
    <property type="entry name" value="TGS"/>
</dbReference>
<dbReference type="FunFam" id="3.10.20.30:FF:000029">
    <property type="entry name" value="Obg-like ATPase 1"/>
    <property type="match status" value="1"/>
</dbReference>
<evidence type="ECO:0000256" key="1">
    <source>
        <dbReference type="ARBA" id="ARBA00001946"/>
    </source>
</evidence>